<accession>A0A150HBX3</accession>
<name>A0A150HBX3_9MICO</name>
<dbReference type="EMBL" id="LQQC01000002">
    <property type="protein sequence ID" value="KXZ59606.1"/>
    <property type="molecule type" value="Genomic_DNA"/>
</dbReference>
<evidence type="ECO:0000256" key="1">
    <source>
        <dbReference type="SAM" id="MobiDB-lite"/>
    </source>
</evidence>
<feature type="region of interest" description="Disordered" evidence="1">
    <location>
        <begin position="204"/>
        <end position="262"/>
    </location>
</feature>
<keyword evidence="2" id="KW-0472">Membrane</keyword>
<evidence type="ECO:0000256" key="2">
    <source>
        <dbReference type="SAM" id="Phobius"/>
    </source>
</evidence>
<keyword evidence="2" id="KW-1133">Transmembrane helix</keyword>
<comment type="caution">
    <text evidence="3">The sequence shown here is derived from an EMBL/GenBank/DDBJ whole genome shotgun (WGS) entry which is preliminary data.</text>
</comment>
<dbReference type="AlphaFoldDB" id="A0A150HBX3"/>
<protein>
    <submittedName>
        <fullName evidence="3">Uncharacterized protein</fullName>
    </submittedName>
</protein>
<dbReference type="Proteomes" id="UP000243589">
    <property type="component" value="Unassembled WGS sequence"/>
</dbReference>
<feature type="transmembrane region" description="Helical" evidence="2">
    <location>
        <begin position="169"/>
        <end position="192"/>
    </location>
</feature>
<sequence>MTRLLSAGLLALVGVLGLVLVTSALSVVGFDGQARTEAMTADERSQAVMIDQQLIPVTNAVAEVSVESDSPVFIGTANGVDARSYLSGTAHDEATKIKLPGEIERRFVAGGDSLPTDPESRDWWIAQETGTSPKVRLGLDSNPQMVVVAAPEGDLADAKITVTVDTPGVVPLALIGLAFTVLAFAAAVWLFLSWKHDQPKVAVGRRRGAGEQDAEVPGTRVPEGEEPGGTSAADGEPDAQVPEGEKPGGASADVKKTAEGAR</sequence>
<keyword evidence="2" id="KW-0812">Transmembrane</keyword>
<dbReference type="PATRIC" id="fig|479117.4.peg.74"/>
<evidence type="ECO:0000313" key="3">
    <source>
        <dbReference type="EMBL" id="KXZ59606.1"/>
    </source>
</evidence>
<dbReference type="RefSeq" id="WP_062019344.1">
    <property type="nucleotide sequence ID" value="NZ_LQQC01000002.1"/>
</dbReference>
<organism evidence="3 4">
    <name type="scientific">Brevibacterium ravenspurgense</name>
    <dbReference type="NCBI Taxonomy" id="479117"/>
    <lineage>
        <taxon>Bacteria</taxon>
        <taxon>Bacillati</taxon>
        <taxon>Actinomycetota</taxon>
        <taxon>Actinomycetes</taxon>
        <taxon>Micrococcales</taxon>
        <taxon>Brevibacteriaceae</taxon>
        <taxon>Brevibacterium</taxon>
    </lineage>
</organism>
<keyword evidence="4" id="KW-1185">Reference proteome</keyword>
<reference evidence="3 4" key="1">
    <citation type="submission" date="2016-01" db="EMBL/GenBank/DDBJ databases">
        <title>Use of Whole Genome Sequencing to ascertain that Brevibacterium massiliense (Roux, Raoult 2009) is a later heterotypic synonym of Brevibacterium ravenspurgense (Mages 2008).</title>
        <authorList>
            <person name="Bernier A.-M."/>
            <person name="Burdz T."/>
            <person name="Huynh C."/>
            <person name="Pachecho A.L."/>
            <person name="Wiebe D."/>
            <person name="Bonner C."/>
            <person name="Bernard K."/>
        </authorList>
    </citation>
    <scope>NUCLEOTIDE SEQUENCE [LARGE SCALE GENOMIC DNA]</scope>
    <source>
        <strain evidence="3 4">CCUG56047</strain>
    </source>
</reference>
<feature type="compositionally biased region" description="Basic and acidic residues" evidence="1">
    <location>
        <begin position="253"/>
        <end position="262"/>
    </location>
</feature>
<gene>
    <name evidence="3" type="ORF">Bravens_00076</name>
</gene>
<evidence type="ECO:0000313" key="4">
    <source>
        <dbReference type="Proteomes" id="UP000243589"/>
    </source>
</evidence>
<proteinExistence type="predicted"/>